<reference evidence="1" key="1">
    <citation type="submission" date="2023-07" db="EMBL/GenBank/DDBJ databases">
        <title>Genome content predicts the carbon catabolic preferences of heterotrophic bacteria.</title>
        <authorList>
            <person name="Gralka M."/>
        </authorList>
    </citation>
    <scope>NUCLEOTIDE SEQUENCE</scope>
    <source>
        <strain evidence="1">6E02</strain>
    </source>
</reference>
<accession>A0AB35MXT7</accession>
<evidence type="ECO:0000313" key="2">
    <source>
        <dbReference type="Proteomes" id="UP001177935"/>
    </source>
</evidence>
<proteinExistence type="predicted"/>
<protein>
    <submittedName>
        <fullName evidence="1">Uncharacterized protein</fullName>
    </submittedName>
</protein>
<dbReference type="Proteomes" id="UP001177935">
    <property type="component" value="Unassembled WGS sequence"/>
</dbReference>
<dbReference type="RefSeq" id="WP_102495799.1">
    <property type="nucleotide sequence ID" value="NZ_CAWNUI010000003.1"/>
</dbReference>
<organism evidence="1 2">
    <name type="scientific">Vibrio splendidus</name>
    <dbReference type="NCBI Taxonomy" id="29497"/>
    <lineage>
        <taxon>Bacteria</taxon>
        <taxon>Pseudomonadati</taxon>
        <taxon>Pseudomonadota</taxon>
        <taxon>Gammaproteobacteria</taxon>
        <taxon>Vibrionales</taxon>
        <taxon>Vibrionaceae</taxon>
        <taxon>Vibrio</taxon>
    </lineage>
</organism>
<evidence type="ECO:0000313" key="1">
    <source>
        <dbReference type="EMBL" id="MDP2501386.1"/>
    </source>
</evidence>
<sequence length="76" mass="9044">MNYIVELIEDCYRDAGYDEGYIRSKVSKMKDDESKYHTLALRGENLDMQNRERLAHKMNVDPRELSFVIDFLAQRV</sequence>
<name>A0AB35MXT7_VIBSP</name>
<comment type="caution">
    <text evidence="1">The sequence shown here is derived from an EMBL/GenBank/DDBJ whole genome shotgun (WGS) entry which is preliminary data.</text>
</comment>
<dbReference type="EMBL" id="JAUYVL010000005">
    <property type="protein sequence ID" value="MDP2501386.1"/>
    <property type="molecule type" value="Genomic_DNA"/>
</dbReference>
<dbReference type="AlphaFoldDB" id="A0AB35MXT7"/>
<gene>
    <name evidence="1" type="ORF">Q8W42_11775</name>
</gene>